<organism evidence="2 3">
    <name type="scientific">Vespula squamosa</name>
    <name type="common">Southern yellow jacket</name>
    <name type="synonym">Wasp</name>
    <dbReference type="NCBI Taxonomy" id="30214"/>
    <lineage>
        <taxon>Eukaryota</taxon>
        <taxon>Metazoa</taxon>
        <taxon>Ecdysozoa</taxon>
        <taxon>Arthropoda</taxon>
        <taxon>Hexapoda</taxon>
        <taxon>Insecta</taxon>
        <taxon>Pterygota</taxon>
        <taxon>Neoptera</taxon>
        <taxon>Endopterygota</taxon>
        <taxon>Hymenoptera</taxon>
        <taxon>Apocrita</taxon>
        <taxon>Aculeata</taxon>
        <taxon>Vespoidea</taxon>
        <taxon>Vespidae</taxon>
        <taxon>Vespinae</taxon>
        <taxon>Vespula</taxon>
    </lineage>
</organism>
<dbReference type="AlphaFoldDB" id="A0ABD1ZV05"/>
<evidence type="ECO:0000256" key="1">
    <source>
        <dbReference type="SAM" id="Phobius"/>
    </source>
</evidence>
<dbReference type="EMBL" id="JAUDFV010000167">
    <property type="protein sequence ID" value="KAL2712198.1"/>
    <property type="molecule type" value="Genomic_DNA"/>
</dbReference>
<evidence type="ECO:0000313" key="3">
    <source>
        <dbReference type="Proteomes" id="UP001607302"/>
    </source>
</evidence>
<sequence length="308" mass="35894">MSTVTRQNACRVILDNAHVDRYSTKCMSSVTRQISIMCNLLSNEFHAQTISLYNKSVLLMQDAWIFLSWLIGWLVGWMNSLGKAMRSECVRMKTQEFHSLGDPKYFIRSDNHRLLIDHKLHRPLRLKSIVITHFADRKYNITLLSKPLLANGISMFTNTRNDQSLTKRSIRISSIQLPTVPLIYRSRFYKLKNFTVEIVVSNVTLGYVGKIRTIKALEDIRIQNSITLSVSSSSNSRSSLIASTNDELYSIFFHWKISMLIDLMIVMKRMSRTITREKEKIDSISNKERKGKIKIFIYFHVKDFDTFY</sequence>
<feature type="transmembrane region" description="Helical" evidence="1">
    <location>
        <begin position="63"/>
        <end position="82"/>
    </location>
</feature>
<accession>A0ABD1ZV05</accession>
<name>A0ABD1ZV05_VESSQ</name>
<comment type="caution">
    <text evidence="2">The sequence shown here is derived from an EMBL/GenBank/DDBJ whole genome shotgun (WGS) entry which is preliminary data.</text>
</comment>
<keyword evidence="1" id="KW-1133">Transmembrane helix</keyword>
<protein>
    <submittedName>
        <fullName evidence="2">Uncharacterized protein</fullName>
    </submittedName>
</protein>
<gene>
    <name evidence="2" type="ORF">V1478_018433</name>
</gene>
<keyword evidence="1" id="KW-0472">Membrane</keyword>
<reference evidence="2 3" key="1">
    <citation type="journal article" date="2024" name="Ann. Entomol. Soc. Am.">
        <title>Genomic analyses of the southern and eastern yellowjacket wasps (Hymenoptera: Vespidae) reveal evolutionary signatures of social life.</title>
        <authorList>
            <person name="Catto M.A."/>
            <person name="Caine P.B."/>
            <person name="Orr S.E."/>
            <person name="Hunt B.G."/>
            <person name="Goodisman M.A.D."/>
        </authorList>
    </citation>
    <scope>NUCLEOTIDE SEQUENCE [LARGE SCALE GENOMIC DNA]</scope>
    <source>
        <strain evidence="2">233</strain>
        <tissue evidence="2">Head and thorax</tissue>
    </source>
</reference>
<keyword evidence="3" id="KW-1185">Reference proteome</keyword>
<proteinExistence type="predicted"/>
<dbReference type="Proteomes" id="UP001607302">
    <property type="component" value="Unassembled WGS sequence"/>
</dbReference>
<keyword evidence="1" id="KW-0812">Transmembrane</keyword>
<evidence type="ECO:0000313" key="2">
    <source>
        <dbReference type="EMBL" id="KAL2712198.1"/>
    </source>
</evidence>